<comment type="caution">
    <text evidence="7">The sequence shown here is derived from an EMBL/GenBank/DDBJ whole genome shotgun (WGS) entry which is preliminary data.</text>
</comment>
<dbReference type="AlphaFoldDB" id="A0A419X3G9"/>
<dbReference type="Pfam" id="PF04542">
    <property type="entry name" value="Sigma70_r2"/>
    <property type="match status" value="1"/>
</dbReference>
<dbReference type="Proteomes" id="UP000284531">
    <property type="component" value="Unassembled WGS sequence"/>
</dbReference>
<proteinExistence type="inferred from homology"/>
<gene>
    <name evidence="7" type="ORF">BXY64_2349</name>
</gene>
<evidence type="ECO:0000256" key="3">
    <source>
        <dbReference type="ARBA" id="ARBA00023082"/>
    </source>
</evidence>
<dbReference type="InterPro" id="IPR013324">
    <property type="entry name" value="RNA_pol_sigma_r3/r4-like"/>
</dbReference>
<accession>A0A419X3G9</accession>
<sequence length="189" mass="21900">MENRELEQIVKDCSKGKSKAQELLYREFAPKMLGVCLRYSNDLNEAEDNLQDGFIKVFQSIKSYQFKGSFEGWIRRIMVNTALEKFRKSKNMQVVDEVWEPDPDSEPDESIQNSDIPLEVLLQMIQGLPDRYQMVFSLYVLDGYTHNEISEVMDISVGTSKSNLARGRAILKQKVNDYLSEKENKLKIC</sequence>
<evidence type="ECO:0000313" key="8">
    <source>
        <dbReference type="Proteomes" id="UP000284531"/>
    </source>
</evidence>
<dbReference type="NCBIfam" id="TIGR02937">
    <property type="entry name" value="sigma70-ECF"/>
    <property type="match status" value="1"/>
</dbReference>
<dbReference type="InterPro" id="IPR007627">
    <property type="entry name" value="RNA_pol_sigma70_r2"/>
</dbReference>
<dbReference type="EMBL" id="RAPQ01000009">
    <property type="protein sequence ID" value="RKE02261.1"/>
    <property type="molecule type" value="Genomic_DNA"/>
</dbReference>
<dbReference type="RefSeq" id="WP_245996654.1">
    <property type="nucleotide sequence ID" value="NZ_CANNEC010000001.1"/>
</dbReference>
<dbReference type="Pfam" id="PF08281">
    <property type="entry name" value="Sigma70_r4_2"/>
    <property type="match status" value="1"/>
</dbReference>
<reference evidence="7 8" key="1">
    <citation type="submission" date="2018-09" db="EMBL/GenBank/DDBJ databases">
        <title>Genomic Encyclopedia of Archaeal and Bacterial Type Strains, Phase II (KMG-II): from individual species to whole genera.</title>
        <authorList>
            <person name="Goeker M."/>
        </authorList>
    </citation>
    <scope>NUCLEOTIDE SEQUENCE [LARGE SCALE GENOMIC DNA]</scope>
    <source>
        <strain evidence="7 8">DSM 21950</strain>
    </source>
</reference>
<name>A0A419X3G9_9BACT</name>
<protein>
    <submittedName>
        <fullName evidence="7">RNA polymerase sigma-70 factor (ECF subfamily)</fullName>
    </submittedName>
</protein>
<dbReference type="SUPFAM" id="SSF88946">
    <property type="entry name" value="Sigma2 domain of RNA polymerase sigma factors"/>
    <property type="match status" value="1"/>
</dbReference>
<dbReference type="PANTHER" id="PTHR43133">
    <property type="entry name" value="RNA POLYMERASE ECF-TYPE SIGMA FACTO"/>
    <property type="match status" value="1"/>
</dbReference>
<evidence type="ECO:0000259" key="6">
    <source>
        <dbReference type="Pfam" id="PF08281"/>
    </source>
</evidence>
<dbReference type="InterPro" id="IPR013325">
    <property type="entry name" value="RNA_pol_sigma_r2"/>
</dbReference>
<dbReference type="GO" id="GO:0006352">
    <property type="term" value="P:DNA-templated transcription initiation"/>
    <property type="evidence" value="ECO:0007669"/>
    <property type="project" value="InterPro"/>
</dbReference>
<evidence type="ECO:0000259" key="5">
    <source>
        <dbReference type="Pfam" id="PF04542"/>
    </source>
</evidence>
<evidence type="ECO:0000256" key="4">
    <source>
        <dbReference type="ARBA" id="ARBA00023163"/>
    </source>
</evidence>
<dbReference type="InterPro" id="IPR014284">
    <property type="entry name" value="RNA_pol_sigma-70_dom"/>
</dbReference>
<evidence type="ECO:0000256" key="2">
    <source>
        <dbReference type="ARBA" id="ARBA00023015"/>
    </source>
</evidence>
<dbReference type="InterPro" id="IPR036388">
    <property type="entry name" value="WH-like_DNA-bd_sf"/>
</dbReference>
<dbReference type="CDD" id="cd06171">
    <property type="entry name" value="Sigma70_r4"/>
    <property type="match status" value="1"/>
</dbReference>
<keyword evidence="4" id="KW-0804">Transcription</keyword>
<dbReference type="Gene3D" id="1.10.1740.10">
    <property type="match status" value="1"/>
</dbReference>
<dbReference type="GO" id="GO:0003677">
    <property type="term" value="F:DNA binding"/>
    <property type="evidence" value="ECO:0007669"/>
    <property type="project" value="InterPro"/>
</dbReference>
<dbReference type="SUPFAM" id="SSF88659">
    <property type="entry name" value="Sigma3 and sigma4 domains of RNA polymerase sigma factors"/>
    <property type="match status" value="1"/>
</dbReference>
<organism evidence="7 8">
    <name type="scientific">Marinifilum flexuosum</name>
    <dbReference type="NCBI Taxonomy" id="1117708"/>
    <lineage>
        <taxon>Bacteria</taxon>
        <taxon>Pseudomonadati</taxon>
        <taxon>Bacteroidota</taxon>
        <taxon>Bacteroidia</taxon>
        <taxon>Marinilabiliales</taxon>
        <taxon>Marinifilaceae</taxon>
    </lineage>
</organism>
<feature type="domain" description="RNA polymerase sigma factor 70 region 4 type 2" evidence="6">
    <location>
        <begin position="119"/>
        <end position="169"/>
    </location>
</feature>
<keyword evidence="8" id="KW-1185">Reference proteome</keyword>
<dbReference type="InterPro" id="IPR013249">
    <property type="entry name" value="RNA_pol_sigma70_r4_t2"/>
</dbReference>
<dbReference type="PANTHER" id="PTHR43133:SF46">
    <property type="entry name" value="RNA POLYMERASE SIGMA-70 FACTOR ECF SUBFAMILY"/>
    <property type="match status" value="1"/>
</dbReference>
<evidence type="ECO:0000313" key="7">
    <source>
        <dbReference type="EMBL" id="RKE02261.1"/>
    </source>
</evidence>
<comment type="similarity">
    <text evidence="1">Belongs to the sigma-70 factor family. ECF subfamily.</text>
</comment>
<feature type="domain" description="RNA polymerase sigma-70 region 2" evidence="5">
    <location>
        <begin position="24"/>
        <end position="90"/>
    </location>
</feature>
<dbReference type="Gene3D" id="1.10.10.10">
    <property type="entry name" value="Winged helix-like DNA-binding domain superfamily/Winged helix DNA-binding domain"/>
    <property type="match status" value="1"/>
</dbReference>
<evidence type="ECO:0000256" key="1">
    <source>
        <dbReference type="ARBA" id="ARBA00010641"/>
    </source>
</evidence>
<keyword evidence="3" id="KW-0731">Sigma factor</keyword>
<keyword evidence="2" id="KW-0805">Transcription regulation</keyword>
<dbReference type="InterPro" id="IPR039425">
    <property type="entry name" value="RNA_pol_sigma-70-like"/>
</dbReference>
<dbReference type="GO" id="GO:0016987">
    <property type="term" value="F:sigma factor activity"/>
    <property type="evidence" value="ECO:0007669"/>
    <property type="project" value="UniProtKB-KW"/>
</dbReference>